<dbReference type="Gene3D" id="2.40.160.100">
    <property type="match status" value="1"/>
</dbReference>
<evidence type="ECO:0000313" key="4">
    <source>
        <dbReference type="Proteomes" id="UP000298602"/>
    </source>
</evidence>
<gene>
    <name evidence="3" type="ORF">FDQ92_02460</name>
</gene>
<dbReference type="EMBL" id="CP040098">
    <property type="protein sequence ID" value="QCQ21156.1"/>
    <property type="molecule type" value="Genomic_DNA"/>
</dbReference>
<dbReference type="RefSeq" id="WP_137423125.1">
    <property type="nucleotide sequence ID" value="NZ_CP040098.1"/>
</dbReference>
<dbReference type="KEGG" id="dax:FDQ92_02460"/>
<feature type="chain" id="PRO_5020367619" description="Alginate export domain-containing protein" evidence="1">
    <location>
        <begin position="24"/>
        <end position="475"/>
    </location>
</feature>
<feature type="domain" description="Alginate export" evidence="2">
    <location>
        <begin position="35"/>
        <end position="453"/>
    </location>
</feature>
<dbReference type="OrthoDB" id="9764666at2"/>
<feature type="signal peptide" evidence="1">
    <location>
        <begin position="1"/>
        <end position="23"/>
    </location>
</feature>
<dbReference type="Pfam" id="PF13372">
    <property type="entry name" value="Alginate_exp"/>
    <property type="match status" value="1"/>
</dbReference>
<organism evidence="3 4">
    <name type="scientific">Desulfoglaeba alkanexedens ALDC</name>
    <dbReference type="NCBI Taxonomy" id="980445"/>
    <lineage>
        <taxon>Bacteria</taxon>
        <taxon>Pseudomonadati</taxon>
        <taxon>Thermodesulfobacteriota</taxon>
        <taxon>Syntrophobacteria</taxon>
        <taxon>Syntrophobacterales</taxon>
        <taxon>Syntrophobacteraceae</taxon>
        <taxon>Desulfoglaeba</taxon>
    </lineage>
</organism>
<name>A0A4P8L008_9BACT</name>
<reference evidence="3 4" key="2">
    <citation type="submission" date="2019-05" db="EMBL/GenBank/DDBJ databases">
        <authorList>
            <person name="Suflita J.M."/>
            <person name="Marks C.R."/>
        </authorList>
    </citation>
    <scope>NUCLEOTIDE SEQUENCE [LARGE SCALE GENOMIC DNA]</scope>
    <source>
        <strain evidence="3 4">ALDC</strain>
    </source>
</reference>
<reference evidence="3 4" key="1">
    <citation type="submission" date="2019-05" db="EMBL/GenBank/DDBJ databases">
        <title>The Complete Genome Sequence of the n-alkane-degrading Desulfoglaeba alkanexedens ALDC reveals multiple alkylsuccinate synthase gene clusters.</title>
        <authorList>
            <person name="Callaghan A.V."/>
            <person name="Davidova I.A."/>
            <person name="Duncan K.E."/>
            <person name="Morris B."/>
            <person name="McInerney M.J."/>
        </authorList>
    </citation>
    <scope>NUCLEOTIDE SEQUENCE [LARGE SCALE GENOMIC DNA]</scope>
    <source>
        <strain evidence="3 4">ALDC</strain>
    </source>
</reference>
<sequence>MSKTLANSVVVLLLFSAWLPVSWADPRLADADPVLTMGAGMRYRYEFQDDFNQKFYGRNPPAGTTDDGFLLGRFRAGIDWYPVADIHVALWGQHAVCWDSSMKDEDFYNASFRREDNPNKDYLELYTTYIEFNHLFAQSLSLRVGRQLVSYGDCRIFGPGEWGNTGRWIWDAAKLSWRFDRGFVDLFYGRTMLHDVNTFSLNHRHGFEGLGGYGHVDLVQRPFLIAFEPTFFTKDDRHDNYTGETMMYVADGAGGATFLRRTGDIDSWYVGGRLYGRDIHGFDFDFTFLREAGDFAGDDLDAYGWHAMVGYHLPLPWKPFATLQYSYASGDDDPADGDHETFSGAFGARDRMYGRMNLFHWRNLKDYEAGLELKPHKKVRMEAGFHKFLLAEKADAWYLNPKAYRDPTGGSGDEVGRELDIITTWEPSPNNVLMAGYGHFWPDEFARKMASDTEADWVFLQWEYTFGKTLVAREN</sequence>
<dbReference type="Proteomes" id="UP000298602">
    <property type="component" value="Chromosome"/>
</dbReference>
<accession>A0A4P8L008</accession>
<evidence type="ECO:0000313" key="3">
    <source>
        <dbReference type="EMBL" id="QCQ21156.1"/>
    </source>
</evidence>
<proteinExistence type="predicted"/>
<dbReference type="InterPro" id="IPR053728">
    <property type="entry name" value="Alginate_Permeability_Chnl"/>
</dbReference>
<evidence type="ECO:0000256" key="1">
    <source>
        <dbReference type="SAM" id="SignalP"/>
    </source>
</evidence>
<protein>
    <recommendedName>
        <fullName evidence="2">Alginate export domain-containing protein</fullName>
    </recommendedName>
</protein>
<evidence type="ECO:0000259" key="2">
    <source>
        <dbReference type="Pfam" id="PF13372"/>
    </source>
</evidence>
<dbReference type="InterPro" id="IPR025388">
    <property type="entry name" value="Alginate_export_dom"/>
</dbReference>
<dbReference type="AlphaFoldDB" id="A0A4P8L008"/>
<keyword evidence="4" id="KW-1185">Reference proteome</keyword>
<keyword evidence="1" id="KW-0732">Signal</keyword>